<comment type="caution">
    <text evidence="2">The sequence shown here is derived from an EMBL/GenBank/DDBJ whole genome shotgun (WGS) entry which is preliminary data.</text>
</comment>
<evidence type="ECO:0000313" key="1">
    <source>
        <dbReference type="EMBL" id="CAF3519168.1"/>
    </source>
</evidence>
<gene>
    <name evidence="2" type="ORF">HFQ381_LOCUS28717</name>
    <name evidence="1" type="ORF">LUA448_LOCUS26333</name>
</gene>
<dbReference type="Proteomes" id="UP000663833">
    <property type="component" value="Unassembled WGS sequence"/>
</dbReference>
<dbReference type="EMBL" id="CAJOBO010004202">
    <property type="protein sequence ID" value="CAF4514694.1"/>
    <property type="molecule type" value="Genomic_DNA"/>
</dbReference>
<dbReference type="AlphaFoldDB" id="A0A820WBU5"/>
<evidence type="ECO:0000313" key="3">
    <source>
        <dbReference type="Proteomes" id="UP000663851"/>
    </source>
</evidence>
<accession>A0A820WBU5</accession>
<evidence type="ECO:0000313" key="2">
    <source>
        <dbReference type="EMBL" id="CAF4514694.1"/>
    </source>
</evidence>
<name>A0A820WBU5_9BILA</name>
<dbReference type="Proteomes" id="UP000663851">
    <property type="component" value="Unassembled WGS sequence"/>
</dbReference>
<proteinExistence type="predicted"/>
<protein>
    <submittedName>
        <fullName evidence="2">Uncharacterized protein</fullName>
    </submittedName>
</protein>
<sequence>MGDMAGRISTDTVAVTTTSTHHSVCDYILDNDDDDIQNNLKVLIKNGRVLLNNSDVSLIGEQLSKQRIPHNINIRVDLSLRKANQWKATHGRQFVLYTGLSILINILSKSHLFHFAAYVVAIKLLHAPENGEEINLAEKLSKFYWESSPLIYASAVELYSLHSHLHLADQVRHHDGLSYSSAYAFESCIRYTKRKRMTLEI</sequence>
<dbReference type="EMBL" id="CAJNYD010003551">
    <property type="protein sequence ID" value="CAF3519168.1"/>
    <property type="molecule type" value="Genomic_DNA"/>
</dbReference>
<reference evidence="2" key="1">
    <citation type="submission" date="2021-02" db="EMBL/GenBank/DDBJ databases">
        <authorList>
            <person name="Nowell W R."/>
        </authorList>
    </citation>
    <scope>NUCLEOTIDE SEQUENCE</scope>
</reference>
<organism evidence="2 3">
    <name type="scientific">Rotaria socialis</name>
    <dbReference type="NCBI Taxonomy" id="392032"/>
    <lineage>
        <taxon>Eukaryota</taxon>
        <taxon>Metazoa</taxon>
        <taxon>Spiralia</taxon>
        <taxon>Gnathifera</taxon>
        <taxon>Rotifera</taxon>
        <taxon>Eurotatoria</taxon>
        <taxon>Bdelloidea</taxon>
        <taxon>Philodinida</taxon>
        <taxon>Philodinidae</taxon>
        <taxon>Rotaria</taxon>
    </lineage>
</organism>